<dbReference type="GO" id="GO:0016620">
    <property type="term" value="F:oxidoreductase activity, acting on the aldehyde or oxo group of donors, NAD or NADP as acceptor"/>
    <property type="evidence" value="ECO:0007669"/>
    <property type="project" value="InterPro"/>
</dbReference>
<dbReference type="Pfam" id="PF00171">
    <property type="entry name" value="Aldedh"/>
    <property type="match status" value="1"/>
</dbReference>
<accession>A0AAE2ZNA0</accession>
<comment type="caution">
    <text evidence="10">The sequence shown here is derived from an EMBL/GenBank/DDBJ whole genome shotgun (WGS) entry which is preliminary data.</text>
</comment>
<dbReference type="InterPro" id="IPR016163">
    <property type="entry name" value="Ald_DH_C"/>
</dbReference>
<dbReference type="Gene3D" id="3.40.309.10">
    <property type="entry name" value="Aldehyde Dehydrogenase, Chain A, domain 2"/>
    <property type="match status" value="1"/>
</dbReference>
<dbReference type="InterPro" id="IPR016160">
    <property type="entry name" value="Ald_DH_CS_CYS"/>
</dbReference>
<dbReference type="InterPro" id="IPR016161">
    <property type="entry name" value="Ald_DH/histidinol_DH"/>
</dbReference>
<sequence length="477" mass="50462">MTIHANLIDGEWIGGSEAPNINPSNTDDVVGEYARADAGQAAQAIAAAKAASHAWSRSGLLQRHDILKKAADEILTRKDELGALLSREEGKTLAEGIGETIRAAQIFDFFAGEALRLSGETVPSVRPGVGVEMTREAVGVVGVITPWNFPIAIPAWKIAPALCYGNTIVFKPADLVPGCSWAIVDILHRAGLPNGVLNLVMGRGSVVGQAILDSADVNAITFTGSVATGKRVAAASVEHMRKFQLEMGGKNPLVVLDDADLPTAVECAVNGAFFSTGQRCTASSRLIVTEGVHDAFVAALTKRLEGLVVDDAMKEGTHIGPVVDQSQLDQDVSYIGIGQSEGAKLAFGGARLQRATPGFYLQPALFTECTNEMRISREEIFGPVASTIRVKDYDEALAVANDTPFGLSAGICTQSLKHATDFKRNAEAGMVMVNLPTAGVDFHVPFGGRKGSSYGPREQGRYAAEFYTTVKTAYTSA</sequence>
<evidence type="ECO:0000256" key="3">
    <source>
        <dbReference type="ARBA" id="ARBA00022857"/>
    </source>
</evidence>
<keyword evidence="3" id="KW-0521">NADP</keyword>
<keyword evidence="2" id="KW-0479">Metal-binding</keyword>
<keyword evidence="5 8" id="KW-0560">Oxidoreductase</keyword>
<evidence type="ECO:0000256" key="2">
    <source>
        <dbReference type="ARBA" id="ARBA00022723"/>
    </source>
</evidence>
<dbReference type="RefSeq" id="WP_220230774.1">
    <property type="nucleotide sequence ID" value="NZ_JAICBX010000005.1"/>
</dbReference>
<dbReference type="PROSITE" id="PS00070">
    <property type="entry name" value="ALDEHYDE_DEHYDR_CYS"/>
    <property type="match status" value="1"/>
</dbReference>
<organism evidence="10 11">
    <name type="scientific">Flavimaribacter sediminis</name>
    <dbReference type="NCBI Taxonomy" id="2865987"/>
    <lineage>
        <taxon>Bacteria</taxon>
        <taxon>Pseudomonadati</taxon>
        <taxon>Pseudomonadota</taxon>
        <taxon>Alphaproteobacteria</taxon>
        <taxon>Hyphomicrobiales</taxon>
        <taxon>Rhizobiaceae</taxon>
        <taxon>Flavimaribacter</taxon>
    </lineage>
</organism>
<dbReference type="Gene3D" id="3.40.605.10">
    <property type="entry name" value="Aldehyde Dehydrogenase, Chain A, domain 1"/>
    <property type="match status" value="1"/>
</dbReference>
<dbReference type="FunFam" id="3.40.605.10:FF:000007">
    <property type="entry name" value="NAD/NADP-dependent betaine aldehyde dehydrogenase"/>
    <property type="match status" value="1"/>
</dbReference>
<evidence type="ECO:0000256" key="6">
    <source>
        <dbReference type="ARBA" id="ARBA00023097"/>
    </source>
</evidence>
<dbReference type="PANTHER" id="PTHR11699">
    <property type="entry name" value="ALDEHYDE DEHYDROGENASE-RELATED"/>
    <property type="match status" value="1"/>
</dbReference>
<dbReference type="EMBL" id="JAICBX010000005">
    <property type="protein sequence ID" value="MBW8640054.1"/>
    <property type="molecule type" value="Genomic_DNA"/>
</dbReference>
<feature type="active site" evidence="7">
    <location>
        <position position="246"/>
    </location>
</feature>
<keyword evidence="11" id="KW-1185">Reference proteome</keyword>
<reference evidence="10" key="1">
    <citation type="submission" date="2021-08" db="EMBL/GenBank/DDBJ databases">
        <title>Hoeflea bacterium WL0058 sp. nov., isolated from the sediment.</title>
        <authorList>
            <person name="Wang L."/>
            <person name="Zhang D."/>
        </authorList>
    </citation>
    <scope>NUCLEOTIDE SEQUENCE</scope>
    <source>
        <strain evidence="10">WL0058</strain>
    </source>
</reference>
<dbReference type="Proteomes" id="UP001196509">
    <property type="component" value="Unassembled WGS sequence"/>
</dbReference>
<name>A0AAE2ZNA0_9HYPH</name>
<dbReference type="CDD" id="cd07097">
    <property type="entry name" value="ALDH_KGSADH-YcbD"/>
    <property type="match status" value="1"/>
</dbReference>
<dbReference type="InterPro" id="IPR016162">
    <property type="entry name" value="Ald_DH_N"/>
</dbReference>
<evidence type="ECO:0000259" key="9">
    <source>
        <dbReference type="Pfam" id="PF00171"/>
    </source>
</evidence>
<dbReference type="InterPro" id="IPR015590">
    <property type="entry name" value="Aldehyde_DH_dom"/>
</dbReference>
<comment type="similarity">
    <text evidence="1 8">Belongs to the aldehyde dehydrogenase family.</text>
</comment>
<evidence type="ECO:0000256" key="4">
    <source>
        <dbReference type="ARBA" id="ARBA00022958"/>
    </source>
</evidence>
<dbReference type="AlphaFoldDB" id="A0AAE2ZNA0"/>
<dbReference type="GO" id="GO:0046872">
    <property type="term" value="F:metal ion binding"/>
    <property type="evidence" value="ECO:0007669"/>
    <property type="project" value="UniProtKB-KW"/>
</dbReference>
<dbReference type="InterPro" id="IPR029510">
    <property type="entry name" value="Ald_DH_CS_GLU"/>
</dbReference>
<evidence type="ECO:0000313" key="11">
    <source>
        <dbReference type="Proteomes" id="UP001196509"/>
    </source>
</evidence>
<feature type="domain" description="Aldehyde dehydrogenase" evidence="9">
    <location>
        <begin position="17"/>
        <end position="472"/>
    </location>
</feature>
<evidence type="ECO:0000313" key="10">
    <source>
        <dbReference type="EMBL" id="MBW8640054.1"/>
    </source>
</evidence>
<gene>
    <name evidence="10" type="ORF">K1W69_22855</name>
</gene>
<evidence type="ECO:0000256" key="1">
    <source>
        <dbReference type="ARBA" id="ARBA00009986"/>
    </source>
</evidence>
<evidence type="ECO:0000256" key="8">
    <source>
        <dbReference type="RuleBase" id="RU003345"/>
    </source>
</evidence>
<protein>
    <submittedName>
        <fullName evidence="10">Aldehyde dehydrogenase family protein</fullName>
    </submittedName>
</protein>
<evidence type="ECO:0000256" key="5">
    <source>
        <dbReference type="ARBA" id="ARBA00023002"/>
    </source>
</evidence>
<keyword evidence="6" id="KW-0558">Oxidation</keyword>
<dbReference type="FunFam" id="3.40.309.10:FF:000012">
    <property type="entry name" value="Betaine aldehyde dehydrogenase"/>
    <property type="match status" value="1"/>
</dbReference>
<proteinExistence type="inferred from homology"/>
<dbReference type="PROSITE" id="PS00687">
    <property type="entry name" value="ALDEHYDE_DEHYDR_GLU"/>
    <property type="match status" value="1"/>
</dbReference>
<evidence type="ECO:0000256" key="7">
    <source>
        <dbReference type="PROSITE-ProRule" id="PRU10007"/>
    </source>
</evidence>
<dbReference type="SUPFAM" id="SSF53720">
    <property type="entry name" value="ALDH-like"/>
    <property type="match status" value="1"/>
</dbReference>
<keyword evidence="4" id="KW-0630">Potassium</keyword>